<evidence type="ECO:0000256" key="1">
    <source>
        <dbReference type="ARBA" id="ARBA00022490"/>
    </source>
</evidence>
<keyword evidence="1" id="KW-0963">Cytoplasm</keyword>
<comment type="caution">
    <text evidence="10">The sequence shown here is derived from an EMBL/GenBank/DDBJ whole genome shotgun (WGS) entry which is preliminary data.</text>
</comment>
<evidence type="ECO:0000256" key="2">
    <source>
        <dbReference type="ARBA" id="ARBA00022516"/>
    </source>
</evidence>
<keyword evidence="3" id="KW-0479">Metal-binding</keyword>
<dbReference type="PANTHER" id="PTHR43616:SF5">
    <property type="entry name" value="GLYCEROL DEHYDROGENASE 1"/>
    <property type="match status" value="1"/>
</dbReference>
<dbReference type="CDD" id="cd08175">
    <property type="entry name" value="G1PDH"/>
    <property type="match status" value="1"/>
</dbReference>
<dbReference type="InterPro" id="IPR016205">
    <property type="entry name" value="Glycerol_DH"/>
</dbReference>
<protein>
    <submittedName>
        <fullName evidence="10">Sn-glycerol-1-phosphate dehydrogenase</fullName>
    </submittedName>
</protein>
<evidence type="ECO:0000313" key="10">
    <source>
        <dbReference type="EMBL" id="HIR41601.1"/>
    </source>
</evidence>
<dbReference type="Gene3D" id="3.40.50.1970">
    <property type="match status" value="1"/>
</dbReference>
<gene>
    <name evidence="10" type="ORF">IAB36_07230</name>
</gene>
<proteinExistence type="predicted"/>
<evidence type="ECO:0000256" key="8">
    <source>
        <dbReference type="ARBA" id="ARBA00023209"/>
    </source>
</evidence>
<organism evidence="10 11">
    <name type="scientific">Candidatus Egerieicola pullicola</name>
    <dbReference type="NCBI Taxonomy" id="2840775"/>
    <lineage>
        <taxon>Bacteria</taxon>
        <taxon>Bacillati</taxon>
        <taxon>Bacillota</taxon>
        <taxon>Clostridia</taxon>
        <taxon>Eubacteriales</taxon>
        <taxon>Oscillospiraceae</taxon>
        <taxon>Oscillospiraceae incertae sedis</taxon>
        <taxon>Candidatus Egerieicola</taxon>
    </lineage>
</organism>
<keyword evidence="8" id="KW-0594">Phospholipid biosynthesis</keyword>
<dbReference type="Pfam" id="PF13685">
    <property type="entry name" value="Fe-ADH_2"/>
    <property type="match status" value="1"/>
</dbReference>
<dbReference type="PANTHER" id="PTHR43616">
    <property type="entry name" value="GLYCEROL DEHYDROGENASE"/>
    <property type="match status" value="1"/>
</dbReference>
<evidence type="ECO:0000256" key="5">
    <source>
        <dbReference type="ARBA" id="ARBA00023002"/>
    </source>
</evidence>
<reference evidence="10" key="2">
    <citation type="journal article" date="2021" name="PeerJ">
        <title>Extensive microbial diversity within the chicken gut microbiome revealed by metagenomics and culture.</title>
        <authorList>
            <person name="Gilroy R."/>
            <person name="Ravi A."/>
            <person name="Getino M."/>
            <person name="Pursley I."/>
            <person name="Horton D.L."/>
            <person name="Alikhan N.F."/>
            <person name="Baker D."/>
            <person name="Gharbi K."/>
            <person name="Hall N."/>
            <person name="Watson M."/>
            <person name="Adriaenssens E.M."/>
            <person name="Foster-Nyarko E."/>
            <person name="Jarju S."/>
            <person name="Secka A."/>
            <person name="Antonio M."/>
            <person name="Oren A."/>
            <person name="Chaudhuri R.R."/>
            <person name="La Ragione R."/>
            <person name="Hildebrand F."/>
            <person name="Pallen M.J."/>
        </authorList>
    </citation>
    <scope>NUCLEOTIDE SEQUENCE</scope>
    <source>
        <strain evidence="10">CHK184-25365</strain>
    </source>
</reference>
<keyword evidence="6" id="KW-0520">NAD</keyword>
<keyword evidence="5" id="KW-0560">Oxidoreductase</keyword>
<dbReference type="InterPro" id="IPR032837">
    <property type="entry name" value="G1PDH"/>
</dbReference>
<accession>A0A9D1AKV5</accession>
<evidence type="ECO:0000256" key="3">
    <source>
        <dbReference type="ARBA" id="ARBA00022723"/>
    </source>
</evidence>
<keyword evidence="2" id="KW-0444">Lipid biosynthesis</keyword>
<keyword evidence="7" id="KW-0443">Lipid metabolism</keyword>
<dbReference type="GO" id="GO:0046872">
    <property type="term" value="F:metal ion binding"/>
    <property type="evidence" value="ECO:0007669"/>
    <property type="project" value="UniProtKB-KW"/>
</dbReference>
<dbReference type="GO" id="GO:0008654">
    <property type="term" value="P:phospholipid biosynthetic process"/>
    <property type="evidence" value="ECO:0007669"/>
    <property type="project" value="UniProtKB-KW"/>
</dbReference>
<dbReference type="Proteomes" id="UP000886749">
    <property type="component" value="Unassembled WGS sequence"/>
</dbReference>
<dbReference type="SUPFAM" id="SSF56796">
    <property type="entry name" value="Dehydroquinate synthase-like"/>
    <property type="match status" value="1"/>
</dbReference>
<keyword evidence="9" id="KW-1208">Phospholipid metabolism</keyword>
<keyword evidence="4" id="KW-0521">NADP</keyword>
<evidence type="ECO:0000313" key="11">
    <source>
        <dbReference type="Proteomes" id="UP000886749"/>
    </source>
</evidence>
<dbReference type="EMBL" id="DVGY01000164">
    <property type="protein sequence ID" value="HIR41601.1"/>
    <property type="molecule type" value="Genomic_DNA"/>
</dbReference>
<evidence type="ECO:0000256" key="7">
    <source>
        <dbReference type="ARBA" id="ARBA00023098"/>
    </source>
</evidence>
<dbReference type="AlphaFoldDB" id="A0A9D1AKV5"/>
<evidence type="ECO:0000256" key="4">
    <source>
        <dbReference type="ARBA" id="ARBA00022857"/>
    </source>
</evidence>
<reference evidence="10" key="1">
    <citation type="submission" date="2020-10" db="EMBL/GenBank/DDBJ databases">
        <authorList>
            <person name="Gilroy R."/>
        </authorList>
    </citation>
    <scope>NUCLEOTIDE SEQUENCE</scope>
    <source>
        <strain evidence="10">CHK184-25365</strain>
    </source>
</reference>
<dbReference type="GO" id="GO:0016614">
    <property type="term" value="F:oxidoreductase activity, acting on CH-OH group of donors"/>
    <property type="evidence" value="ECO:0007669"/>
    <property type="project" value="InterPro"/>
</dbReference>
<sequence length="461" mass="51091">MKFASLPISQLIQTPFACDCGRTHLADIRQVCIGQGVTSRIETFLAAQPTKGRMLEKALDELLIVCDPNTRKVFGDTLTQRLREEGWKVRMHCFTQSQPHATMALAQELMEDITSDTGLLLAVGSGTMNDLSRYASYKKGLPYYIIATAPSMDGFASTVSPLVVDDLKQTFEAHCADCILGDTDLLATCPDRMLAAGLGDVLGKVWSIHDWEMSHQLLGEYYCPEIAALMNQAVARCKGAVPGLQKRDSKALEQLMEALVLAGIAMAFAGNSRPASSGEHHIAHCLEMQSIFAGEYGELHGINVGLGTLVMGSLYRNFLACTPDKDKAIAHAKAFDWKDYQARMEALYQKGAPAVLELEQKEQRHDPHATIRRIESYFAHREEINQGIAQAVEQLSGCGELMKSLDGYVDFGPYPHSKKLWKAILRDAKEIRSRYTGLQLMDDLGLLEELVEKTVEEFWRG</sequence>
<evidence type="ECO:0000256" key="6">
    <source>
        <dbReference type="ARBA" id="ARBA00023027"/>
    </source>
</evidence>
<name>A0A9D1AKV5_9FIRM</name>
<dbReference type="Gene3D" id="1.20.1090.10">
    <property type="entry name" value="Dehydroquinate synthase-like - alpha domain"/>
    <property type="match status" value="1"/>
</dbReference>
<evidence type="ECO:0000256" key="9">
    <source>
        <dbReference type="ARBA" id="ARBA00023264"/>
    </source>
</evidence>